<dbReference type="InterPro" id="IPR003719">
    <property type="entry name" value="Phenazine_PhzF-like"/>
</dbReference>
<dbReference type="GO" id="GO:0005737">
    <property type="term" value="C:cytoplasm"/>
    <property type="evidence" value="ECO:0007669"/>
    <property type="project" value="TreeGrafter"/>
</dbReference>
<evidence type="ECO:0000313" key="2">
    <source>
        <dbReference type="EMBL" id="GGL94816.1"/>
    </source>
</evidence>
<reference evidence="2" key="2">
    <citation type="submission" date="2020-09" db="EMBL/GenBank/DDBJ databases">
        <authorList>
            <person name="Sun Q."/>
            <person name="Zhou Y."/>
        </authorList>
    </citation>
    <scope>NUCLEOTIDE SEQUENCE</scope>
    <source>
        <strain evidence="2">CGMCC 1.6293</strain>
    </source>
</reference>
<dbReference type="Gene3D" id="3.10.310.10">
    <property type="entry name" value="Diaminopimelate Epimerase, Chain A, domain 1"/>
    <property type="match status" value="2"/>
</dbReference>
<dbReference type="SUPFAM" id="SSF54506">
    <property type="entry name" value="Diaminopimelate epimerase-like"/>
    <property type="match status" value="1"/>
</dbReference>
<evidence type="ECO:0000256" key="1">
    <source>
        <dbReference type="PIRSR" id="PIRSR016184-1"/>
    </source>
</evidence>
<dbReference type="EMBL" id="BMLF01000001">
    <property type="protein sequence ID" value="GGL94816.1"/>
    <property type="molecule type" value="Genomic_DNA"/>
</dbReference>
<dbReference type="NCBIfam" id="TIGR00654">
    <property type="entry name" value="PhzF_family"/>
    <property type="match status" value="1"/>
</dbReference>
<keyword evidence="3" id="KW-1185">Reference proteome</keyword>
<protein>
    <submittedName>
        <fullName evidence="2">Phenazine biosynthesis protein PhzF</fullName>
    </submittedName>
</protein>
<comment type="caution">
    <text evidence="2">The sequence shown here is derived from an EMBL/GenBank/DDBJ whole genome shotgun (WGS) entry which is preliminary data.</text>
</comment>
<dbReference type="Pfam" id="PF02567">
    <property type="entry name" value="PhzC-PhzF"/>
    <property type="match status" value="1"/>
</dbReference>
<sequence length="300" mass="31787">MKSYQFDWVDAFTETPMGGNPCVVVHGAGAMSETDRIALVRETRLSECAYLVPSDRADFGARYYLPSGPIPMAGHPTVATVASLLDRGMVRTEQGRAAFTLEVGSGVLPIEVTDRPGRPPLVTMTQARPRFGKVHDRARLAGFYGLGPEDVLDDPQTVSTGSAFCILALKDPAALERARPDLAAIEAFLDDPATDCRMIFLTTPAGVTPAGRTASRLFMRPGGPVEDPFTGSATGCMAAYLWARGHLDTPAFIAEQGHWMDRPGQAQVEVLGPRDDISGVKVGGAGVVLMRGTLSLGAGG</sequence>
<dbReference type="Proteomes" id="UP000649829">
    <property type="component" value="Unassembled WGS sequence"/>
</dbReference>
<accession>A0A917WDN8</accession>
<dbReference type="PIRSF" id="PIRSF016184">
    <property type="entry name" value="PhzC_PhzF"/>
    <property type="match status" value="1"/>
</dbReference>
<reference evidence="2" key="1">
    <citation type="journal article" date="2014" name="Int. J. Syst. Evol. Microbiol.">
        <title>Complete genome sequence of Corynebacterium casei LMG S-19264T (=DSM 44701T), isolated from a smear-ripened cheese.</title>
        <authorList>
            <consortium name="US DOE Joint Genome Institute (JGI-PGF)"/>
            <person name="Walter F."/>
            <person name="Albersmeier A."/>
            <person name="Kalinowski J."/>
            <person name="Ruckert C."/>
        </authorList>
    </citation>
    <scope>NUCLEOTIDE SEQUENCE</scope>
    <source>
        <strain evidence="2">CGMCC 1.6293</strain>
    </source>
</reference>
<evidence type="ECO:0000313" key="3">
    <source>
        <dbReference type="Proteomes" id="UP000649829"/>
    </source>
</evidence>
<feature type="active site" evidence="1">
    <location>
        <position position="47"/>
    </location>
</feature>
<dbReference type="AlphaFoldDB" id="A0A917WDN8"/>
<dbReference type="RefSeq" id="WP_028286427.1">
    <property type="nucleotide sequence ID" value="NZ_BMLF01000001.1"/>
</dbReference>
<name>A0A917WDN8_9RHOB</name>
<dbReference type="GO" id="GO:0016853">
    <property type="term" value="F:isomerase activity"/>
    <property type="evidence" value="ECO:0007669"/>
    <property type="project" value="TreeGrafter"/>
</dbReference>
<dbReference type="PANTHER" id="PTHR13774">
    <property type="entry name" value="PHENAZINE BIOSYNTHESIS PROTEIN"/>
    <property type="match status" value="1"/>
</dbReference>
<proteinExistence type="predicted"/>
<organism evidence="2 3">
    <name type="scientific">Pseudooceanicola nanhaiensis</name>
    <dbReference type="NCBI Taxonomy" id="375761"/>
    <lineage>
        <taxon>Bacteria</taxon>
        <taxon>Pseudomonadati</taxon>
        <taxon>Pseudomonadota</taxon>
        <taxon>Alphaproteobacteria</taxon>
        <taxon>Rhodobacterales</taxon>
        <taxon>Paracoccaceae</taxon>
        <taxon>Pseudooceanicola</taxon>
    </lineage>
</organism>
<gene>
    <name evidence="2" type="ORF">GCM10011534_16290</name>
</gene>